<dbReference type="Proteomes" id="UP000215914">
    <property type="component" value="Chromosome 17"/>
</dbReference>
<evidence type="ECO:0000313" key="2">
    <source>
        <dbReference type="Proteomes" id="UP000215914"/>
    </source>
</evidence>
<evidence type="ECO:0000313" key="1">
    <source>
        <dbReference type="EMBL" id="OTF86828.1"/>
    </source>
</evidence>
<sequence length="54" mass="6542">MAKSHKSKGRPVNESNEHEQGLVRVRSLRILCVHERFMNTYRTRFFVRVRSLRK</sequence>
<protein>
    <submittedName>
        <fullName evidence="1">Uncharacterized protein</fullName>
    </submittedName>
</protein>
<accession>A0A251RQQ0</accession>
<reference evidence="2" key="1">
    <citation type="journal article" date="2017" name="Nature">
        <title>The sunflower genome provides insights into oil metabolism, flowering and Asterid evolution.</title>
        <authorList>
            <person name="Badouin H."/>
            <person name="Gouzy J."/>
            <person name="Grassa C.J."/>
            <person name="Murat F."/>
            <person name="Staton S.E."/>
            <person name="Cottret L."/>
            <person name="Lelandais-Briere C."/>
            <person name="Owens G.L."/>
            <person name="Carrere S."/>
            <person name="Mayjonade B."/>
            <person name="Legrand L."/>
            <person name="Gill N."/>
            <person name="Kane N.C."/>
            <person name="Bowers J.E."/>
            <person name="Hubner S."/>
            <person name="Bellec A."/>
            <person name="Berard A."/>
            <person name="Berges H."/>
            <person name="Blanchet N."/>
            <person name="Boniface M.C."/>
            <person name="Brunel D."/>
            <person name="Catrice O."/>
            <person name="Chaidir N."/>
            <person name="Claudel C."/>
            <person name="Donnadieu C."/>
            <person name="Faraut T."/>
            <person name="Fievet G."/>
            <person name="Helmstetter N."/>
            <person name="King M."/>
            <person name="Knapp S.J."/>
            <person name="Lai Z."/>
            <person name="Le Paslier M.C."/>
            <person name="Lippi Y."/>
            <person name="Lorenzon L."/>
            <person name="Mandel J.R."/>
            <person name="Marage G."/>
            <person name="Marchand G."/>
            <person name="Marquand E."/>
            <person name="Bret-Mestries E."/>
            <person name="Morien E."/>
            <person name="Nambeesan S."/>
            <person name="Nguyen T."/>
            <person name="Pegot-Espagnet P."/>
            <person name="Pouilly N."/>
            <person name="Raftis F."/>
            <person name="Sallet E."/>
            <person name="Schiex T."/>
            <person name="Thomas J."/>
            <person name="Vandecasteele C."/>
            <person name="Vares D."/>
            <person name="Vear F."/>
            <person name="Vautrin S."/>
            <person name="Crespi M."/>
            <person name="Mangin B."/>
            <person name="Burke J.M."/>
            <person name="Salse J."/>
            <person name="Munos S."/>
            <person name="Vincourt P."/>
            <person name="Rieseberg L.H."/>
            <person name="Langlade N.B."/>
        </authorList>
    </citation>
    <scope>NUCLEOTIDE SEQUENCE [LARGE SCALE GENOMIC DNA]</scope>
    <source>
        <strain evidence="2">cv. SF193</strain>
    </source>
</reference>
<dbReference type="EMBL" id="CM007906">
    <property type="protein sequence ID" value="OTF86828.1"/>
    <property type="molecule type" value="Genomic_DNA"/>
</dbReference>
<name>A0A251RQQ0_HELAN</name>
<dbReference type="AlphaFoldDB" id="A0A251RQQ0"/>
<gene>
    <name evidence="1" type="ORF">HannXRQ_Chr17g0555071</name>
</gene>
<organism evidence="1 2">
    <name type="scientific">Helianthus annuus</name>
    <name type="common">Common sunflower</name>
    <dbReference type="NCBI Taxonomy" id="4232"/>
    <lineage>
        <taxon>Eukaryota</taxon>
        <taxon>Viridiplantae</taxon>
        <taxon>Streptophyta</taxon>
        <taxon>Embryophyta</taxon>
        <taxon>Tracheophyta</taxon>
        <taxon>Spermatophyta</taxon>
        <taxon>Magnoliopsida</taxon>
        <taxon>eudicotyledons</taxon>
        <taxon>Gunneridae</taxon>
        <taxon>Pentapetalae</taxon>
        <taxon>asterids</taxon>
        <taxon>campanulids</taxon>
        <taxon>Asterales</taxon>
        <taxon>Asteraceae</taxon>
        <taxon>Asteroideae</taxon>
        <taxon>Heliantheae alliance</taxon>
        <taxon>Heliantheae</taxon>
        <taxon>Helianthus</taxon>
    </lineage>
</organism>
<dbReference type="InParanoid" id="A0A251RQQ0"/>
<keyword evidence="2" id="KW-1185">Reference proteome</keyword>
<proteinExistence type="predicted"/>